<evidence type="ECO:0000256" key="2">
    <source>
        <dbReference type="ARBA" id="ARBA00008685"/>
    </source>
</evidence>
<evidence type="ECO:0000259" key="11">
    <source>
        <dbReference type="Pfam" id="PF00060"/>
    </source>
</evidence>
<dbReference type="Pfam" id="PF00060">
    <property type="entry name" value="Lig_chan"/>
    <property type="match status" value="1"/>
</dbReference>
<dbReference type="InterPro" id="IPR052192">
    <property type="entry name" value="Insect_Ionotropic_Sensory_Rcpt"/>
</dbReference>
<protein>
    <submittedName>
        <fullName evidence="12">Ionotropic receptor 93a-like 14</fullName>
    </submittedName>
</protein>
<keyword evidence="6 10" id="KW-0472">Membrane</keyword>
<proteinExistence type="inferred from homology"/>
<evidence type="ECO:0000256" key="9">
    <source>
        <dbReference type="SAM" id="MobiDB-lite"/>
    </source>
</evidence>
<sequence length="324" mass="36245">MAKPTLKPQWQSLYYPLSSSVWAAILATAVLTCMVLVTITRMNVYRGEYSKIEALAVVQEVVGTLLGQGFTGQLSTSRSNPVLVAAWLVFAFIVGTAYRGNLTAALTLPKYPTRPENVEQLVKAVDKITMESWGTSYKGFFIQSQSRVFNALGKLMFLGTGIIDGLQEAMVKRQAHVGGQQYVELTIAQQFTRIDGSSPIYVGREIIVSSTASWPIPHDAPYKPTLDRYLMTITEAGLYEHWRKEQLRDAERKSRIRKREELKQNQQGKDSVMEKESNESNIEALTIVHMQGPLLLLLLGLAAAGITFMVEKLILKFFATYNEN</sequence>
<dbReference type="GO" id="GO:0050906">
    <property type="term" value="P:detection of stimulus involved in sensory perception"/>
    <property type="evidence" value="ECO:0007669"/>
    <property type="project" value="UniProtKB-ARBA"/>
</dbReference>
<dbReference type="PANTHER" id="PTHR42643">
    <property type="entry name" value="IONOTROPIC RECEPTOR 20A-RELATED"/>
    <property type="match status" value="1"/>
</dbReference>
<dbReference type="GO" id="GO:0005886">
    <property type="term" value="C:plasma membrane"/>
    <property type="evidence" value="ECO:0007669"/>
    <property type="project" value="UniProtKB-SubCell"/>
</dbReference>
<organism evidence="12 13">
    <name type="scientific">Homarus americanus</name>
    <name type="common">American lobster</name>
    <dbReference type="NCBI Taxonomy" id="6706"/>
    <lineage>
        <taxon>Eukaryota</taxon>
        <taxon>Metazoa</taxon>
        <taxon>Ecdysozoa</taxon>
        <taxon>Arthropoda</taxon>
        <taxon>Crustacea</taxon>
        <taxon>Multicrustacea</taxon>
        <taxon>Malacostraca</taxon>
        <taxon>Eumalacostraca</taxon>
        <taxon>Eucarida</taxon>
        <taxon>Decapoda</taxon>
        <taxon>Pleocyemata</taxon>
        <taxon>Astacidea</taxon>
        <taxon>Nephropoidea</taxon>
        <taxon>Nephropidae</taxon>
        <taxon>Homarus</taxon>
    </lineage>
</organism>
<keyword evidence="5 10" id="KW-1133">Transmembrane helix</keyword>
<comment type="similarity">
    <text evidence="2">Belongs to the glutamate-gated ion channel (TC 1.A.10.1) family.</text>
</comment>
<evidence type="ECO:0000313" key="13">
    <source>
        <dbReference type="Proteomes" id="UP000747542"/>
    </source>
</evidence>
<feature type="region of interest" description="Disordered" evidence="9">
    <location>
        <begin position="258"/>
        <end position="277"/>
    </location>
</feature>
<dbReference type="EMBL" id="JAHLQT010027705">
    <property type="protein sequence ID" value="KAG7162364.1"/>
    <property type="molecule type" value="Genomic_DNA"/>
</dbReference>
<comment type="subcellular location">
    <subcellularLocation>
        <location evidence="1">Cell membrane</location>
        <topology evidence="1">Multi-pass membrane protein</topology>
    </subcellularLocation>
</comment>
<keyword evidence="7 12" id="KW-0675">Receptor</keyword>
<gene>
    <name evidence="12" type="primary">Ir93a-L14</name>
    <name evidence="12" type="ORF">Hamer_G007882</name>
</gene>
<keyword evidence="13" id="KW-1185">Reference proteome</keyword>
<dbReference type="GO" id="GO:0015276">
    <property type="term" value="F:ligand-gated monoatomic ion channel activity"/>
    <property type="evidence" value="ECO:0007669"/>
    <property type="project" value="InterPro"/>
</dbReference>
<name>A0A8J5MT18_HOMAM</name>
<dbReference type="Proteomes" id="UP000747542">
    <property type="component" value="Unassembled WGS sequence"/>
</dbReference>
<accession>A0A8J5MT18</accession>
<keyword evidence="8" id="KW-0325">Glycoprotein</keyword>
<feature type="domain" description="Ionotropic glutamate receptor C-terminal" evidence="11">
    <location>
        <begin position="19"/>
        <end position="301"/>
    </location>
</feature>
<feature type="transmembrane region" description="Helical" evidence="10">
    <location>
        <begin position="82"/>
        <end position="100"/>
    </location>
</feature>
<evidence type="ECO:0000256" key="4">
    <source>
        <dbReference type="ARBA" id="ARBA00022692"/>
    </source>
</evidence>
<keyword evidence="3" id="KW-1003">Cell membrane</keyword>
<evidence type="ECO:0000256" key="8">
    <source>
        <dbReference type="ARBA" id="ARBA00023180"/>
    </source>
</evidence>
<dbReference type="InterPro" id="IPR001320">
    <property type="entry name" value="Iontro_rcpt_C"/>
</dbReference>
<evidence type="ECO:0000313" key="12">
    <source>
        <dbReference type="EMBL" id="KAG7162364.1"/>
    </source>
</evidence>
<dbReference type="PANTHER" id="PTHR42643:SF24">
    <property type="entry name" value="IONOTROPIC RECEPTOR 60A"/>
    <property type="match status" value="1"/>
</dbReference>
<evidence type="ECO:0000256" key="1">
    <source>
        <dbReference type="ARBA" id="ARBA00004651"/>
    </source>
</evidence>
<dbReference type="AlphaFoldDB" id="A0A8J5MT18"/>
<evidence type="ECO:0000256" key="10">
    <source>
        <dbReference type="SAM" id="Phobius"/>
    </source>
</evidence>
<evidence type="ECO:0000256" key="6">
    <source>
        <dbReference type="ARBA" id="ARBA00023136"/>
    </source>
</evidence>
<dbReference type="Gene3D" id="1.10.287.70">
    <property type="match status" value="1"/>
</dbReference>
<evidence type="ECO:0000256" key="3">
    <source>
        <dbReference type="ARBA" id="ARBA00022475"/>
    </source>
</evidence>
<comment type="caution">
    <text evidence="12">The sequence shown here is derived from an EMBL/GenBank/DDBJ whole genome shotgun (WGS) entry which is preliminary data.</text>
</comment>
<evidence type="ECO:0000256" key="7">
    <source>
        <dbReference type="ARBA" id="ARBA00023170"/>
    </source>
</evidence>
<reference evidence="12" key="1">
    <citation type="journal article" date="2021" name="Sci. Adv.">
        <title>The American lobster genome reveals insights on longevity, neural, and immune adaptations.</title>
        <authorList>
            <person name="Polinski J.M."/>
            <person name="Zimin A.V."/>
            <person name="Clark K.F."/>
            <person name="Kohn A.B."/>
            <person name="Sadowski N."/>
            <person name="Timp W."/>
            <person name="Ptitsyn A."/>
            <person name="Khanna P."/>
            <person name="Romanova D.Y."/>
            <person name="Williams P."/>
            <person name="Greenwood S.J."/>
            <person name="Moroz L.L."/>
            <person name="Walt D.R."/>
            <person name="Bodnar A.G."/>
        </authorList>
    </citation>
    <scope>NUCLEOTIDE SEQUENCE</scope>
    <source>
        <strain evidence="12">GMGI-L3</strain>
    </source>
</reference>
<evidence type="ECO:0000256" key="5">
    <source>
        <dbReference type="ARBA" id="ARBA00022989"/>
    </source>
</evidence>
<feature type="transmembrane region" description="Helical" evidence="10">
    <location>
        <begin position="294"/>
        <end position="315"/>
    </location>
</feature>
<feature type="transmembrane region" description="Helical" evidence="10">
    <location>
        <begin position="20"/>
        <end position="40"/>
    </location>
</feature>
<keyword evidence="4 10" id="KW-0812">Transmembrane</keyword>